<feature type="transmembrane region" description="Helical" evidence="2">
    <location>
        <begin position="37"/>
        <end position="57"/>
    </location>
</feature>
<evidence type="ECO:0000313" key="4">
    <source>
        <dbReference type="Proteomes" id="UP001211872"/>
    </source>
</evidence>
<dbReference type="EMBL" id="CP115396">
    <property type="protein sequence ID" value="WBO83327.1"/>
    <property type="molecule type" value="Genomic_DNA"/>
</dbReference>
<evidence type="ECO:0000256" key="2">
    <source>
        <dbReference type="SAM" id="Phobius"/>
    </source>
</evidence>
<protein>
    <submittedName>
        <fullName evidence="3">Helix-hairpin-helix domain-containing protein</fullName>
    </submittedName>
</protein>
<keyword evidence="2" id="KW-1133">Transmembrane helix</keyword>
<keyword evidence="2" id="KW-0812">Transmembrane</keyword>
<feature type="region of interest" description="Disordered" evidence="1">
    <location>
        <begin position="84"/>
        <end position="103"/>
    </location>
</feature>
<dbReference type="PANTHER" id="PTHR21180:SF32">
    <property type="entry name" value="ENDONUCLEASE_EXONUCLEASE_PHOSPHATASE FAMILY DOMAIN-CONTAINING PROTEIN 1"/>
    <property type="match status" value="1"/>
</dbReference>
<proteinExistence type="predicted"/>
<accession>A0ABY7PJ71</accession>
<dbReference type="RefSeq" id="WP_270125708.1">
    <property type="nucleotide sequence ID" value="NZ_CP115396.1"/>
</dbReference>
<sequence length="354" mass="40115">MPLPSPPPTRAQAPATGFRARFRVARRRYFGFSRRETTGFAVLLTLLLGLLVAPLLLRPHLPSYNPAADQRQLNQWATELAAKRQSRPTYAGSGSRYPRRTYPRRPRVPQVALAPFDPNRFSSLDWQARGLPAWLGERLVKYRDAVGGFRAKEQLRRAYGLSDTTYARLAPYIQLPEALPPREPRTYAARPDRATDPASRRFGAGGPAASAYPRKPRNLQPFDLNTADTTQLMQIRGIGRGLSARVVDYRQRLGGFREAGQLSELYSLRDAPDLVDSLRKYTFVRPGFVPEGVDINNAPFEVLQSHPYVGKRLARVVVAFRQQHGPFRQPTDLRQIRILDEATYEKLLPYLLIK</sequence>
<organism evidence="3 4">
    <name type="scientific">Hymenobacter yonginensis</name>
    <dbReference type="NCBI Taxonomy" id="748197"/>
    <lineage>
        <taxon>Bacteria</taxon>
        <taxon>Pseudomonadati</taxon>
        <taxon>Bacteroidota</taxon>
        <taxon>Cytophagia</taxon>
        <taxon>Cytophagales</taxon>
        <taxon>Hymenobacteraceae</taxon>
        <taxon>Hymenobacter</taxon>
    </lineage>
</organism>
<dbReference type="PANTHER" id="PTHR21180">
    <property type="entry name" value="ENDONUCLEASE/EXONUCLEASE/PHOSPHATASE FAMILY DOMAIN-CONTAINING PROTEIN 1"/>
    <property type="match status" value="1"/>
</dbReference>
<dbReference type="Pfam" id="PF12836">
    <property type="entry name" value="HHH_3"/>
    <property type="match status" value="3"/>
</dbReference>
<evidence type="ECO:0000313" key="3">
    <source>
        <dbReference type="EMBL" id="WBO83327.1"/>
    </source>
</evidence>
<dbReference type="Gene3D" id="1.10.150.280">
    <property type="entry name" value="AF1531-like domain"/>
    <property type="match status" value="1"/>
</dbReference>
<gene>
    <name evidence="3" type="ORF">O9Z63_13155</name>
</gene>
<evidence type="ECO:0000256" key="1">
    <source>
        <dbReference type="SAM" id="MobiDB-lite"/>
    </source>
</evidence>
<feature type="compositionally biased region" description="Basic and acidic residues" evidence="1">
    <location>
        <begin position="182"/>
        <end position="199"/>
    </location>
</feature>
<dbReference type="InterPro" id="IPR010994">
    <property type="entry name" value="RuvA_2-like"/>
</dbReference>
<dbReference type="InterPro" id="IPR051675">
    <property type="entry name" value="Endo/Exo/Phosphatase_dom_1"/>
</dbReference>
<dbReference type="Proteomes" id="UP001211872">
    <property type="component" value="Chromosome"/>
</dbReference>
<dbReference type="Gene3D" id="1.10.150.320">
    <property type="entry name" value="Photosystem II 12 kDa extrinsic protein"/>
    <property type="match status" value="1"/>
</dbReference>
<keyword evidence="4" id="KW-1185">Reference proteome</keyword>
<dbReference type="SUPFAM" id="SSF47781">
    <property type="entry name" value="RuvA domain 2-like"/>
    <property type="match status" value="3"/>
</dbReference>
<keyword evidence="2" id="KW-0472">Membrane</keyword>
<feature type="region of interest" description="Disordered" evidence="1">
    <location>
        <begin position="182"/>
        <end position="221"/>
    </location>
</feature>
<name>A0ABY7PJ71_9BACT</name>
<reference evidence="3 4" key="1">
    <citation type="journal article" date="2011" name="Int. J. Syst. Evol. Microbiol.">
        <title>Hymenobacter yonginensis sp. nov., isolated from a mesotrophic artificial lake.</title>
        <authorList>
            <person name="Joung Y."/>
            <person name="Cho S.H."/>
            <person name="Kim H."/>
            <person name="Kim S.B."/>
            <person name="Joh K."/>
        </authorList>
    </citation>
    <scope>NUCLEOTIDE SEQUENCE [LARGE SCALE GENOMIC DNA]</scope>
    <source>
        <strain evidence="3 4">KCTC 22745</strain>
    </source>
</reference>